<name>A0A3G8JIL2_9ACTN</name>
<keyword evidence="3" id="KW-1185">Reference proteome</keyword>
<dbReference type="EMBL" id="CP033972">
    <property type="protein sequence ID" value="AZG44060.1"/>
    <property type="molecule type" value="Genomic_DNA"/>
</dbReference>
<reference evidence="2 3" key="1">
    <citation type="submission" date="2018-11" db="EMBL/GenBank/DDBJ databases">
        <title>Gordonia insulae sp. nov., isolated from an island soil.</title>
        <authorList>
            <person name="Kim Y.S."/>
            <person name="Kim S.B."/>
        </authorList>
    </citation>
    <scope>NUCLEOTIDE SEQUENCE [LARGE SCALE GENOMIC DNA]</scope>
    <source>
        <strain evidence="2 3">MMS17-SY073</strain>
    </source>
</reference>
<gene>
    <name evidence="2" type="ORF">D7316_00640</name>
</gene>
<dbReference type="AlphaFoldDB" id="A0A3G8JIL2"/>
<feature type="compositionally biased region" description="Low complexity" evidence="1">
    <location>
        <begin position="1"/>
        <end position="15"/>
    </location>
</feature>
<evidence type="ECO:0000313" key="2">
    <source>
        <dbReference type="EMBL" id="AZG44060.1"/>
    </source>
</evidence>
<evidence type="ECO:0000256" key="1">
    <source>
        <dbReference type="SAM" id="MobiDB-lite"/>
    </source>
</evidence>
<evidence type="ECO:0000313" key="3">
    <source>
        <dbReference type="Proteomes" id="UP000271469"/>
    </source>
</evidence>
<accession>A0A3G8JIL2</accession>
<organism evidence="2 3">
    <name type="scientific">Gordonia insulae</name>
    <dbReference type="NCBI Taxonomy" id="2420509"/>
    <lineage>
        <taxon>Bacteria</taxon>
        <taxon>Bacillati</taxon>
        <taxon>Actinomycetota</taxon>
        <taxon>Actinomycetes</taxon>
        <taxon>Mycobacteriales</taxon>
        <taxon>Gordoniaceae</taxon>
        <taxon>Gordonia</taxon>
    </lineage>
</organism>
<feature type="region of interest" description="Disordered" evidence="1">
    <location>
        <begin position="1"/>
        <end position="32"/>
    </location>
</feature>
<protein>
    <submittedName>
        <fullName evidence="2">Uncharacterized protein</fullName>
    </submittedName>
</protein>
<sequence>MAPNLMAPNLMALNLTTEKPDRGDRSQDRAPE</sequence>
<dbReference type="KEGG" id="gom:D7316_00640"/>
<proteinExistence type="predicted"/>
<feature type="compositionally biased region" description="Basic and acidic residues" evidence="1">
    <location>
        <begin position="18"/>
        <end position="32"/>
    </location>
</feature>
<dbReference type="Proteomes" id="UP000271469">
    <property type="component" value="Chromosome"/>
</dbReference>